<dbReference type="PANTHER" id="PTHR30043">
    <property type="entry name" value="PHOSPHONATES TRANSPORT SYSTEM PERMEASE PROTEIN"/>
    <property type="match status" value="1"/>
</dbReference>
<comment type="caution">
    <text evidence="9">The sequence shown here is derived from an EMBL/GenBank/DDBJ whole genome shotgun (WGS) entry which is preliminary data.</text>
</comment>
<accession>A0A8T4GHG1</accession>
<dbReference type="InterPro" id="IPR005769">
    <property type="entry name" value="PhnE/PtxC"/>
</dbReference>
<dbReference type="GO" id="GO:0005886">
    <property type="term" value="C:plasma membrane"/>
    <property type="evidence" value="ECO:0007669"/>
    <property type="project" value="UniProtKB-SubCell"/>
</dbReference>
<feature type="transmembrane region" description="Helical" evidence="7">
    <location>
        <begin position="108"/>
        <end position="134"/>
    </location>
</feature>
<protein>
    <submittedName>
        <fullName evidence="9">Phosphonate transport system permease protein</fullName>
    </submittedName>
</protein>
<keyword evidence="4 7" id="KW-0812">Transmembrane</keyword>
<dbReference type="InterPro" id="IPR000515">
    <property type="entry name" value="MetI-like"/>
</dbReference>
<keyword evidence="3" id="KW-1003">Cell membrane</keyword>
<evidence type="ECO:0000259" key="8">
    <source>
        <dbReference type="PROSITE" id="PS50928"/>
    </source>
</evidence>
<keyword evidence="2 7" id="KW-0813">Transport</keyword>
<dbReference type="Pfam" id="PF00528">
    <property type="entry name" value="BPD_transp_1"/>
    <property type="match status" value="1"/>
</dbReference>
<feature type="transmembrane region" description="Helical" evidence="7">
    <location>
        <begin position="236"/>
        <end position="257"/>
    </location>
</feature>
<dbReference type="PANTHER" id="PTHR30043:SF1">
    <property type="entry name" value="ABC TRANSPORT SYSTEM PERMEASE PROTEIN P69"/>
    <property type="match status" value="1"/>
</dbReference>
<name>A0A8T4GHG1_9EURY</name>
<dbReference type="PROSITE" id="PS50928">
    <property type="entry name" value="ABC_TM1"/>
    <property type="match status" value="1"/>
</dbReference>
<dbReference type="AlphaFoldDB" id="A0A8T4GHG1"/>
<feature type="transmembrane region" description="Helical" evidence="7">
    <location>
        <begin position="269"/>
        <end position="289"/>
    </location>
</feature>
<evidence type="ECO:0000256" key="3">
    <source>
        <dbReference type="ARBA" id="ARBA00022475"/>
    </source>
</evidence>
<organism evidence="9 10">
    <name type="scientific">Halorubrum alkaliphilum</name>
    <dbReference type="NCBI Taxonomy" id="261290"/>
    <lineage>
        <taxon>Archaea</taxon>
        <taxon>Methanobacteriati</taxon>
        <taxon>Methanobacteriota</taxon>
        <taxon>Stenosarchaea group</taxon>
        <taxon>Halobacteria</taxon>
        <taxon>Halobacteriales</taxon>
        <taxon>Haloferacaceae</taxon>
        <taxon>Halorubrum</taxon>
    </lineage>
</organism>
<keyword evidence="5 7" id="KW-1133">Transmembrane helix</keyword>
<dbReference type="SUPFAM" id="SSF161098">
    <property type="entry name" value="MetI-like"/>
    <property type="match status" value="1"/>
</dbReference>
<evidence type="ECO:0000256" key="6">
    <source>
        <dbReference type="ARBA" id="ARBA00023136"/>
    </source>
</evidence>
<proteinExistence type="inferred from homology"/>
<dbReference type="OrthoDB" id="252910at2157"/>
<dbReference type="InterPro" id="IPR035906">
    <property type="entry name" value="MetI-like_sf"/>
</dbReference>
<evidence type="ECO:0000256" key="5">
    <source>
        <dbReference type="ARBA" id="ARBA00022989"/>
    </source>
</evidence>
<evidence type="ECO:0000313" key="9">
    <source>
        <dbReference type="EMBL" id="MBP1923593.1"/>
    </source>
</evidence>
<sequence length="294" mass="31446">MSATSDDRYAEYDGQWKRPTVFRSHTVKYAVYAVVLLFVAWNVWAVRLPLDRIVQGFGSAGVLVGNMFPPDFGVSIVVRTTEFGVPVPVGTNVSDGAVRLWDGMVETIAMSIVATVVGVIISIPIAVMAAENLVPKPVYIIGRTIVSVSRALHELVVGIIVVVGFGFGALAGVVALVWATPGFLAKLIAEDLEDIDPAQIDAIRSTGASPLQVMLFGVAPQVMPRLIGLTIYRWDINVRAATILGVVGAGGIGNVLVRSFDRYDYQYSLAIILAIIAVVLVGEAVSAIARRRVQ</sequence>
<comment type="similarity">
    <text evidence="7">Belongs to the binding-protein-dependent transport system permease family.</text>
</comment>
<dbReference type="NCBIfam" id="TIGR01097">
    <property type="entry name" value="PhnE"/>
    <property type="match status" value="1"/>
</dbReference>
<gene>
    <name evidence="9" type="ORF">J2751_002638</name>
</gene>
<dbReference type="GO" id="GO:0015416">
    <property type="term" value="F:ABC-type phosphonate transporter activity"/>
    <property type="evidence" value="ECO:0007669"/>
    <property type="project" value="InterPro"/>
</dbReference>
<keyword evidence="6 7" id="KW-0472">Membrane</keyword>
<dbReference type="RefSeq" id="WP_209486571.1">
    <property type="nucleotide sequence ID" value="NZ_JAGGKQ010000025.1"/>
</dbReference>
<feature type="domain" description="ABC transmembrane type-1" evidence="8">
    <location>
        <begin position="104"/>
        <end position="286"/>
    </location>
</feature>
<evidence type="ECO:0000313" key="10">
    <source>
        <dbReference type="Proteomes" id="UP000823588"/>
    </source>
</evidence>
<evidence type="ECO:0000256" key="1">
    <source>
        <dbReference type="ARBA" id="ARBA00004651"/>
    </source>
</evidence>
<evidence type="ECO:0000256" key="4">
    <source>
        <dbReference type="ARBA" id="ARBA00022692"/>
    </source>
</evidence>
<dbReference type="Gene3D" id="1.10.3720.10">
    <property type="entry name" value="MetI-like"/>
    <property type="match status" value="1"/>
</dbReference>
<evidence type="ECO:0000256" key="2">
    <source>
        <dbReference type="ARBA" id="ARBA00022448"/>
    </source>
</evidence>
<keyword evidence="10" id="KW-1185">Reference proteome</keyword>
<feature type="transmembrane region" description="Helical" evidence="7">
    <location>
        <begin position="26"/>
        <end position="44"/>
    </location>
</feature>
<reference evidence="9" key="1">
    <citation type="submission" date="2021-03" db="EMBL/GenBank/DDBJ databases">
        <title>Genomic Encyclopedia of Type Strains, Phase IV (KMG-IV): sequencing the most valuable type-strain genomes for metagenomic binning, comparative biology and taxonomic classification.</title>
        <authorList>
            <person name="Goeker M."/>
        </authorList>
    </citation>
    <scope>NUCLEOTIDE SEQUENCE</scope>
    <source>
        <strain evidence="9">DSM 23564</strain>
    </source>
</reference>
<dbReference type="CDD" id="cd06261">
    <property type="entry name" value="TM_PBP2"/>
    <property type="match status" value="1"/>
</dbReference>
<dbReference type="EMBL" id="JAGGKQ010000025">
    <property type="protein sequence ID" value="MBP1923593.1"/>
    <property type="molecule type" value="Genomic_DNA"/>
</dbReference>
<feature type="transmembrane region" description="Helical" evidence="7">
    <location>
        <begin position="155"/>
        <end position="179"/>
    </location>
</feature>
<dbReference type="Proteomes" id="UP000823588">
    <property type="component" value="Unassembled WGS sequence"/>
</dbReference>
<comment type="subcellular location">
    <subcellularLocation>
        <location evidence="1 7">Cell membrane</location>
        <topology evidence="1 7">Multi-pass membrane protein</topology>
    </subcellularLocation>
</comment>
<evidence type="ECO:0000256" key="7">
    <source>
        <dbReference type="RuleBase" id="RU363032"/>
    </source>
</evidence>